<dbReference type="Proteomes" id="UP000319976">
    <property type="component" value="Chromosome"/>
</dbReference>
<dbReference type="AlphaFoldDB" id="A0A517TBJ0"/>
<dbReference type="EMBL" id="CP036316">
    <property type="protein sequence ID" value="QDT65730.1"/>
    <property type="molecule type" value="Genomic_DNA"/>
</dbReference>
<proteinExistence type="predicted"/>
<gene>
    <name evidence="1" type="ORF">V22_29900</name>
</gene>
<protein>
    <submittedName>
        <fullName evidence="1">Uncharacterized protein</fullName>
    </submittedName>
</protein>
<keyword evidence="2" id="KW-1185">Reference proteome</keyword>
<dbReference type="KEGG" id="chya:V22_29900"/>
<organism evidence="1 2">
    <name type="scientific">Calycomorphotria hydatis</name>
    <dbReference type="NCBI Taxonomy" id="2528027"/>
    <lineage>
        <taxon>Bacteria</taxon>
        <taxon>Pseudomonadati</taxon>
        <taxon>Planctomycetota</taxon>
        <taxon>Planctomycetia</taxon>
        <taxon>Planctomycetales</taxon>
        <taxon>Planctomycetaceae</taxon>
        <taxon>Calycomorphotria</taxon>
    </lineage>
</organism>
<name>A0A517TBJ0_9PLAN</name>
<reference evidence="1 2" key="1">
    <citation type="submission" date="2019-02" db="EMBL/GenBank/DDBJ databases">
        <title>Deep-cultivation of Planctomycetes and their phenomic and genomic characterization uncovers novel biology.</title>
        <authorList>
            <person name="Wiegand S."/>
            <person name="Jogler M."/>
            <person name="Boedeker C."/>
            <person name="Pinto D."/>
            <person name="Vollmers J."/>
            <person name="Rivas-Marin E."/>
            <person name="Kohn T."/>
            <person name="Peeters S.H."/>
            <person name="Heuer A."/>
            <person name="Rast P."/>
            <person name="Oberbeckmann S."/>
            <person name="Bunk B."/>
            <person name="Jeske O."/>
            <person name="Meyerdierks A."/>
            <person name="Storesund J.E."/>
            <person name="Kallscheuer N."/>
            <person name="Luecker S."/>
            <person name="Lage O.M."/>
            <person name="Pohl T."/>
            <person name="Merkel B.J."/>
            <person name="Hornburger P."/>
            <person name="Mueller R.-W."/>
            <person name="Bruemmer F."/>
            <person name="Labrenz M."/>
            <person name="Spormann A.M."/>
            <person name="Op den Camp H."/>
            <person name="Overmann J."/>
            <person name="Amann R."/>
            <person name="Jetten M.S.M."/>
            <person name="Mascher T."/>
            <person name="Medema M.H."/>
            <person name="Devos D.P."/>
            <person name="Kaster A.-K."/>
            <person name="Ovreas L."/>
            <person name="Rohde M."/>
            <person name="Galperin M.Y."/>
            <person name="Jogler C."/>
        </authorList>
    </citation>
    <scope>NUCLEOTIDE SEQUENCE [LARGE SCALE GENOMIC DNA]</scope>
    <source>
        <strain evidence="1 2">V22</strain>
    </source>
</reference>
<evidence type="ECO:0000313" key="2">
    <source>
        <dbReference type="Proteomes" id="UP000319976"/>
    </source>
</evidence>
<accession>A0A517TBJ0</accession>
<sequence length="119" mass="12806">MRNSMILTVGIEIGEPIHIIVLEDTFSGKIENLGSTLNTGLGHQAVDGDLLVDENDGTLITYRVPDLSGTPKTAIVGEKSFDLSKGRCFVLGEDYQATQMESSDPEEAISLLAAMRAHD</sequence>
<evidence type="ECO:0000313" key="1">
    <source>
        <dbReference type="EMBL" id="QDT65730.1"/>
    </source>
</evidence>